<proteinExistence type="predicted"/>
<gene>
    <name evidence="1" type="ORF">BAL341_725</name>
</gene>
<accession>A0A486XKS8</accession>
<reference evidence="1" key="1">
    <citation type="submission" date="2019-04" db="EMBL/GenBank/DDBJ databases">
        <authorList>
            <person name="Brambilla D."/>
        </authorList>
    </citation>
    <scope>NUCLEOTIDE SEQUENCE</scope>
    <source>
        <strain evidence="1">BAL1</strain>
    </source>
</reference>
<protein>
    <submittedName>
        <fullName evidence="1">Uncharacterized protein</fullName>
    </submittedName>
</protein>
<evidence type="ECO:0000313" key="1">
    <source>
        <dbReference type="EMBL" id="VHO02311.1"/>
    </source>
</evidence>
<organism evidence="1">
    <name type="scientific">Rheinheimera sp. BAL341</name>
    <dbReference type="NCBI Taxonomy" id="1708203"/>
    <lineage>
        <taxon>Bacteria</taxon>
        <taxon>Pseudomonadati</taxon>
        <taxon>Pseudomonadota</taxon>
        <taxon>Gammaproteobacteria</taxon>
        <taxon>Chromatiales</taxon>
        <taxon>Chromatiaceae</taxon>
        <taxon>Rheinheimera</taxon>
    </lineage>
</organism>
<dbReference type="EMBL" id="CAAJGR010000061">
    <property type="protein sequence ID" value="VHO02311.1"/>
    <property type="molecule type" value="Genomic_DNA"/>
</dbReference>
<name>A0A486XKS8_9GAMM</name>
<dbReference type="AlphaFoldDB" id="A0A486XKS8"/>
<sequence length="49" mass="5827">MAALYTTKITKSRYATYRYQRHDNGIFCHALALRQPPFHYHLKTSLLTK</sequence>